<evidence type="ECO:0000313" key="14">
    <source>
        <dbReference type="EMBL" id="PPJ55687.1"/>
    </source>
</evidence>
<organism evidence="14 15">
    <name type="scientific">Cercospora berteroae</name>
    <dbReference type="NCBI Taxonomy" id="357750"/>
    <lineage>
        <taxon>Eukaryota</taxon>
        <taxon>Fungi</taxon>
        <taxon>Dikarya</taxon>
        <taxon>Ascomycota</taxon>
        <taxon>Pezizomycotina</taxon>
        <taxon>Dothideomycetes</taxon>
        <taxon>Dothideomycetidae</taxon>
        <taxon>Mycosphaerellales</taxon>
        <taxon>Mycosphaerellaceae</taxon>
        <taxon>Cercospora</taxon>
    </lineage>
</organism>
<dbReference type="PANTHER" id="PTHR46828:SF2">
    <property type="entry name" value="ENDO-1,4-BETA-XYLANASE A-RELATED"/>
    <property type="match status" value="1"/>
</dbReference>
<evidence type="ECO:0000256" key="2">
    <source>
        <dbReference type="ARBA" id="ARBA00004851"/>
    </source>
</evidence>
<evidence type="ECO:0000256" key="5">
    <source>
        <dbReference type="ARBA" id="ARBA00022651"/>
    </source>
</evidence>
<feature type="signal peptide" evidence="12">
    <location>
        <begin position="1"/>
        <end position="17"/>
    </location>
</feature>
<name>A0A2S6C7H2_9PEZI</name>
<dbReference type="STRING" id="357750.A0A2S6C7H2"/>
<dbReference type="PROSITE" id="PS00776">
    <property type="entry name" value="GH11_1"/>
    <property type="match status" value="1"/>
</dbReference>
<evidence type="ECO:0000256" key="6">
    <source>
        <dbReference type="ARBA" id="ARBA00022801"/>
    </source>
</evidence>
<evidence type="ECO:0000256" key="12">
    <source>
        <dbReference type="SAM" id="SignalP"/>
    </source>
</evidence>
<dbReference type="UniPathway" id="UPA00114"/>
<gene>
    <name evidence="14" type="ORF">CBER1_05873</name>
</gene>
<accession>A0A2S6C7H2</accession>
<dbReference type="Proteomes" id="UP000237631">
    <property type="component" value="Unassembled WGS sequence"/>
</dbReference>
<keyword evidence="9 10" id="KW-0624">Polysaccharide degradation</keyword>
<dbReference type="EMBL" id="PNEN01000534">
    <property type="protein sequence ID" value="PPJ55687.1"/>
    <property type="molecule type" value="Genomic_DNA"/>
</dbReference>
<evidence type="ECO:0000256" key="11">
    <source>
        <dbReference type="RuleBase" id="RU362015"/>
    </source>
</evidence>
<dbReference type="PANTHER" id="PTHR46828">
    <property type="entry name" value="ENDO-1,4-BETA-XYLANASE A-RELATED"/>
    <property type="match status" value="1"/>
</dbReference>
<evidence type="ECO:0000256" key="9">
    <source>
        <dbReference type="ARBA" id="ARBA00023326"/>
    </source>
</evidence>
<feature type="active site" description="Nucleophile" evidence="10">
    <location>
        <position position="107"/>
    </location>
</feature>
<keyword evidence="12" id="KW-0732">Signal</keyword>
<dbReference type="InterPro" id="IPR018208">
    <property type="entry name" value="GH11_AS_1"/>
</dbReference>
<evidence type="ECO:0000256" key="10">
    <source>
        <dbReference type="PROSITE-ProRule" id="PRU01097"/>
    </source>
</evidence>
<protein>
    <recommendedName>
        <fullName evidence="4 10">Endo-1,4-beta-xylanase</fullName>
        <ecNumber evidence="4 10">3.2.1.8</ecNumber>
    </recommendedName>
</protein>
<evidence type="ECO:0000259" key="13">
    <source>
        <dbReference type="PROSITE" id="PS51761"/>
    </source>
</evidence>
<proteinExistence type="inferred from homology"/>
<keyword evidence="5 10" id="KW-0858">Xylan degradation</keyword>
<evidence type="ECO:0000256" key="4">
    <source>
        <dbReference type="ARBA" id="ARBA00012590"/>
    </source>
</evidence>
<dbReference type="InterPro" id="IPR033123">
    <property type="entry name" value="GH11_dom"/>
</dbReference>
<comment type="catalytic activity">
    <reaction evidence="1 10 11">
        <text>Endohydrolysis of (1-&gt;4)-beta-D-xylosidic linkages in xylans.</text>
        <dbReference type="EC" id="3.2.1.8"/>
    </reaction>
</comment>
<dbReference type="SUPFAM" id="SSF49899">
    <property type="entry name" value="Concanavalin A-like lectins/glucanases"/>
    <property type="match status" value="1"/>
</dbReference>
<sequence length="215" mass="23362">MKFSIATLLAYTSGALAAAVPLEQSTSVAQNANVNYVQNYNGNAAQFKYNEAQGTYSVNWKGGINFVTGLGWSQGGPRSITYSGTYNPGNSGSYFGLYGWLTDPLTEYYIVESFGSYDPCGDKNAVQHGSFTTADKRSTYKVCTNIRKNKPSIHGTATFTQFFSVRQGKRTFGTINTGEHFNYWAKQGFANKNFGTMTFVTEAWSGAGSASVTLS</sequence>
<keyword evidence="8 10" id="KW-0326">Glycosidase</keyword>
<feature type="chain" id="PRO_5015653559" description="Endo-1,4-beta-xylanase" evidence="12">
    <location>
        <begin position="18"/>
        <end position="215"/>
    </location>
</feature>
<dbReference type="InterPro" id="IPR001137">
    <property type="entry name" value="Glyco_hydro_11"/>
</dbReference>
<dbReference type="EC" id="3.2.1.8" evidence="4 10"/>
<keyword evidence="7 10" id="KW-0119">Carbohydrate metabolism</keyword>
<comment type="similarity">
    <text evidence="3 10 11">Belongs to the glycosyl hydrolase 11 (cellulase G) family.</text>
</comment>
<dbReference type="GO" id="GO:0045493">
    <property type="term" value="P:xylan catabolic process"/>
    <property type="evidence" value="ECO:0007669"/>
    <property type="project" value="UniProtKB-UniRule"/>
</dbReference>
<dbReference type="PROSITE" id="PS00777">
    <property type="entry name" value="GH11_2"/>
    <property type="match status" value="1"/>
</dbReference>
<evidence type="ECO:0000256" key="3">
    <source>
        <dbReference type="ARBA" id="ARBA00007792"/>
    </source>
</evidence>
<dbReference type="GO" id="GO:0031176">
    <property type="term" value="F:endo-1,4-beta-xylanase activity"/>
    <property type="evidence" value="ECO:0007669"/>
    <property type="project" value="UniProtKB-UniRule"/>
</dbReference>
<comment type="caution">
    <text evidence="14">The sequence shown here is derived from an EMBL/GenBank/DDBJ whole genome shotgun (WGS) entry which is preliminary data.</text>
</comment>
<dbReference type="Gene3D" id="2.60.120.180">
    <property type="match status" value="1"/>
</dbReference>
<dbReference type="Pfam" id="PF00457">
    <property type="entry name" value="Glyco_hydro_11"/>
    <property type="match status" value="1"/>
</dbReference>
<comment type="pathway">
    <text evidence="2 10 11">Glycan degradation; xylan degradation.</text>
</comment>
<dbReference type="OrthoDB" id="3637253at2759"/>
<dbReference type="InterPro" id="IPR013319">
    <property type="entry name" value="GH11/12"/>
</dbReference>
<dbReference type="PRINTS" id="PR00911">
    <property type="entry name" value="GLHYDRLASE11"/>
</dbReference>
<evidence type="ECO:0000256" key="8">
    <source>
        <dbReference type="ARBA" id="ARBA00023295"/>
    </source>
</evidence>
<evidence type="ECO:0000313" key="15">
    <source>
        <dbReference type="Proteomes" id="UP000237631"/>
    </source>
</evidence>
<keyword evidence="6 10" id="KW-0378">Hydrolase</keyword>
<feature type="active site" description="Proton donor" evidence="10">
    <location>
        <position position="202"/>
    </location>
</feature>
<feature type="domain" description="GH11" evidence="13">
    <location>
        <begin position="23"/>
        <end position="215"/>
    </location>
</feature>
<keyword evidence="15" id="KW-1185">Reference proteome</keyword>
<reference evidence="15" key="1">
    <citation type="journal article" date="2017" name="bioRxiv">
        <title>Conservation of a gene cluster reveals novel cercosporin biosynthetic mechanisms and extends production to the genus Colletotrichum.</title>
        <authorList>
            <person name="de Jonge R."/>
            <person name="Ebert M.K."/>
            <person name="Huitt-Roehl C.R."/>
            <person name="Pal P."/>
            <person name="Suttle J.C."/>
            <person name="Spanner R.E."/>
            <person name="Neubauer J.D."/>
            <person name="Jurick W.M.II."/>
            <person name="Stott K.A."/>
            <person name="Secor G.A."/>
            <person name="Thomma B.P.H.J."/>
            <person name="Van de Peer Y."/>
            <person name="Townsend C.A."/>
            <person name="Bolton M.D."/>
        </authorList>
    </citation>
    <scope>NUCLEOTIDE SEQUENCE [LARGE SCALE GENOMIC DNA]</scope>
    <source>
        <strain evidence="15">CBS538.71</strain>
    </source>
</reference>
<evidence type="ECO:0000256" key="1">
    <source>
        <dbReference type="ARBA" id="ARBA00000681"/>
    </source>
</evidence>
<dbReference type="AlphaFoldDB" id="A0A2S6C7H2"/>
<dbReference type="InterPro" id="IPR033119">
    <property type="entry name" value="GH11_AS_2"/>
</dbReference>
<dbReference type="PROSITE" id="PS51761">
    <property type="entry name" value="GH11_3"/>
    <property type="match status" value="1"/>
</dbReference>
<dbReference type="InterPro" id="IPR013320">
    <property type="entry name" value="ConA-like_dom_sf"/>
</dbReference>
<evidence type="ECO:0000256" key="7">
    <source>
        <dbReference type="ARBA" id="ARBA00023277"/>
    </source>
</evidence>